<proteinExistence type="predicted"/>
<protein>
    <recommendedName>
        <fullName evidence="4">DoxX family protein</fullName>
    </recommendedName>
</protein>
<feature type="transmembrane region" description="Helical" evidence="1">
    <location>
        <begin position="165"/>
        <end position="186"/>
    </location>
</feature>
<dbReference type="EMBL" id="JSVC01000003">
    <property type="protein sequence ID" value="KIC95948.1"/>
    <property type="molecule type" value="Genomic_DNA"/>
</dbReference>
<sequence length="241" mass="27275">MNITSRLNDVYNDAKGNRWFLYFAIFCRIMLALAFIISGIVKISGERFASGLPVNNPMGHYLEALHQTGYYYTFIGITQVLIALLLLIPRTALLGALLYFPIILNICILAYAVRFEGTRITTFMVLANLYLLCWDFNRLKYLLPFKQIKELHSPREKPLSKKFPFLFFGSVIATLAAVVIINQYLYAIRPGNSPEECINGCPGNSNPQACEEFCDCIYKQGKPLNECLTNYNNATVKGTKP</sequence>
<evidence type="ECO:0008006" key="4">
    <source>
        <dbReference type="Google" id="ProtNLM"/>
    </source>
</evidence>
<dbReference type="STRING" id="1349421.OI18_03445"/>
<feature type="transmembrane region" description="Helical" evidence="1">
    <location>
        <begin position="20"/>
        <end position="41"/>
    </location>
</feature>
<accession>A0A0C1LKQ4</accession>
<gene>
    <name evidence="2" type="ORF">OI18_03445</name>
</gene>
<comment type="caution">
    <text evidence="2">The sequence shown here is derived from an EMBL/GenBank/DDBJ whole genome shotgun (WGS) entry which is preliminary data.</text>
</comment>
<evidence type="ECO:0000313" key="3">
    <source>
        <dbReference type="Proteomes" id="UP000031408"/>
    </source>
</evidence>
<keyword evidence="3" id="KW-1185">Reference proteome</keyword>
<evidence type="ECO:0000256" key="1">
    <source>
        <dbReference type="SAM" id="Phobius"/>
    </source>
</evidence>
<organism evidence="2 3">
    <name type="scientific">Flavihumibacter solisilvae</name>
    <dbReference type="NCBI Taxonomy" id="1349421"/>
    <lineage>
        <taxon>Bacteria</taxon>
        <taxon>Pseudomonadati</taxon>
        <taxon>Bacteroidota</taxon>
        <taxon>Chitinophagia</taxon>
        <taxon>Chitinophagales</taxon>
        <taxon>Chitinophagaceae</taxon>
        <taxon>Flavihumibacter</taxon>
    </lineage>
</organism>
<dbReference type="Proteomes" id="UP000031408">
    <property type="component" value="Unassembled WGS sequence"/>
</dbReference>
<reference evidence="2 3" key="1">
    <citation type="submission" date="2014-11" db="EMBL/GenBank/DDBJ databases">
        <title>Genome sequence of Flavihumibacter solisilvae 3-3.</title>
        <authorList>
            <person name="Zhou G."/>
            <person name="Li M."/>
            <person name="Wang G."/>
        </authorList>
    </citation>
    <scope>NUCLEOTIDE SEQUENCE [LARGE SCALE GENOMIC DNA]</scope>
    <source>
        <strain evidence="2 3">3-3</strain>
    </source>
</reference>
<keyword evidence="1" id="KW-1133">Transmembrane helix</keyword>
<feature type="transmembrane region" description="Helical" evidence="1">
    <location>
        <begin position="93"/>
        <end position="113"/>
    </location>
</feature>
<dbReference type="AlphaFoldDB" id="A0A0C1LKQ4"/>
<keyword evidence="1" id="KW-0472">Membrane</keyword>
<feature type="transmembrane region" description="Helical" evidence="1">
    <location>
        <begin position="119"/>
        <end position="137"/>
    </location>
</feature>
<name>A0A0C1LKQ4_9BACT</name>
<evidence type="ECO:0000313" key="2">
    <source>
        <dbReference type="EMBL" id="KIC95948.1"/>
    </source>
</evidence>
<dbReference type="OrthoDB" id="5524812at2"/>
<feature type="transmembrane region" description="Helical" evidence="1">
    <location>
        <begin position="69"/>
        <end position="88"/>
    </location>
</feature>
<dbReference type="RefSeq" id="WP_039137268.1">
    <property type="nucleotide sequence ID" value="NZ_JSVC01000003.1"/>
</dbReference>
<keyword evidence="1" id="KW-0812">Transmembrane</keyword>